<sequence>MSPEHQIPKFFRVRNLAVAFAHSHRYNEMNVLEALIVQIV</sequence>
<evidence type="ECO:0000313" key="2">
    <source>
        <dbReference type="Proteomes" id="UP000315010"/>
    </source>
</evidence>
<evidence type="ECO:0000313" key="1">
    <source>
        <dbReference type="EMBL" id="TWT82785.1"/>
    </source>
</evidence>
<dbReference type="Proteomes" id="UP000315010">
    <property type="component" value="Unassembled WGS sequence"/>
</dbReference>
<proteinExistence type="predicted"/>
<dbReference type="AlphaFoldDB" id="A0A5C5Z6E0"/>
<organism evidence="1 2">
    <name type="scientific">Novipirellula herctigrandis</name>
    <dbReference type="NCBI Taxonomy" id="2527986"/>
    <lineage>
        <taxon>Bacteria</taxon>
        <taxon>Pseudomonadati</taxon>
        <taxon>Planctomycetota</taxon>
        <taxon>Planctomycetia</taxon>
        <taxon>Pirellulales</taxon>
        <taxon>Pirellulaceae</taxon>
        <taxon>Novipirellula</taxon>
    </lineage>
</organism>
<accession>A0A5C5Z6E0</accession>
<name>A0A5C5Z6E0_9BACT</name>
<comment type="caution">
    <text evidence="1">The sequence shown here is derived from an EMBL/GenBank/DDBJ whole genome shotgun (WGS) entry which is preliminary data.</text>
</comment>
<gene>
    <name evidence="1" type="ORF">CA13_42480</name>
</gene>
<protein>
    <submittedName>
        <fullName evidence="1">Uncharacterized protein</fullName>
    </submittedName>
</protein>
<reference evidence="1 2" key="1">
    <citation type="submission" date="2019-02" db="EMBL/GenBank/DDBJ databases">
        <title>Deep-cultivation of Planctomycetes and their phenomic and genomic characterization uncovers novel biology.</title>
        <authorList>
            <person name="Wiegand S."/>
            <person name="Jogler M."/>
            <person name="Boedeker C."/>
            <person name="Pinto D."/>
            <person name="Vollmers J."/>
            <person name="Rivas-Marin E."/>
            <person name="Kohn T."/>
            <person name="Peeters S.H."/>
            <person name="Heuer A."/>
            <person name="Rast P."/>
            <person name="Oberbeckmann S."/>
            <person name="Bunk B."/>
            <person name="Jeske O."/>
            <person name="Meyerdierks A."/>
            <person name="Storesund J.E."/>
            <person name="Kallscheuer N."/>
            <person name="Luecker S."/>
            <person name="Lage O.M."/>
            <person name="Pohl T."/>
            <person name="Merkel B.J."/>
            <person name="Hornburger P."/>
            <person name="Mueller R.-W."/>
            <person name="Bruemmer F."/>
            <person name="Labrenz M."/>
            <person name="Spormann A.M."/>
            <person name="Op Den Camp H."/>
            <person name="Overmann J."/>
            <person name="Amann R."/>
            <person name="Jetten M.S.M."/>
            <person name="Mascher T."/>
            <person name="Medema M.H."/>
            <person name="Devos D.P."/>
            <person name="Kaster A.-K."/>
            <person name="Ovreas L."/>
            <person name="Rohde M."/>
            <person name="Galperin M.Y."/>
            <person name="Jogler C."/>
        </authorList>
    </citation>
    <scope>NUCLEOTIDE SEQUENCE [LARGE SCALE GENOMIC DNA]</scope>
    <source>
        <strain evidence="1 2">CA13</strain>
    </source>
</reference>
<dbReference type="EMBL" id="SJPJ01000001">
    <property type="protein sequence ID" value="TWT82785.1"/>
    <property type="molecule type" value="Genomic_DNA"/>
</dbReference>
<keyword evidence="2" id="KW-1185">Reference proteome</keyword>